<gene>
    <name evidence="1" type="ORF">PoB_003188700</name>
</gene>
<accession>A0AAV4AER4</accession>
<dbReference type="AlphaFoldDB" id="A0AAV4AER4"/>
<dbReference type="Proteomes" id="UP000735302">
    <property type="component" value="Unassembled WGS sequence"/>
</dbReference>
<evidence type="ECO:0000313" key="2">
    <source>
        <dbReference type="Proteomes" id="UP000735302"/>
    </source>
</evidence>
<comment type="caution">
    <text evidence="1">The sequence shown here is derived from an EMBL/GenBank/DDBJ whole genome shotgun (WGS) entry which is preliminary data.</text>
</comment>
<keyword evidence="2" id="KW-1185">Reference proteome</keyword>
<reference evidence="1 2" key="1">
    <citation type="journal article" date="2021" name="Elife">
        <title>Chloroplast acquisition without the gene transfer in kleptoplastic sea slugs, Plakobranchus ocellatus.</title>
        <authorList>
            <person name="Maeda T."/>
            <person name="Takahashi S."/>
            <person name="Yoshida T."/>
            <person name="Shimamura S."/>
            <person name="Takaki Y."/>
            <person name="Nagai Y."/>
            <person name="Toyoda A."/>
            <person name="Suzuki Y."/>
            <person name="Arimoto A."/>
            <person name="Ishii H."/>
            <person name="Satoh N."/>
            <person name="Nishiyama T."/>
            <person name="Hasebe M."/>
            <person name="Maruyama T."/>
            <person name="Minagawa J."/>
            <person name="Obokata J."/>
            <person name="Shigenobu S."/>
        </authorList>
    </citation>
    <scope>NUCLEOTIDE SEQUENCE [LARGE SCALE GENOMIC DNA]</scope>
</reference>
<evidence type="ECO:0000313" key="1">
    <source>
        <dbReference type="EMBL" id="GFO05382.1"/>
    </source>
</evidence>
<proteinExistence type="predicted"/>
<sequence length="109" mass="12421">MRDPCQCSSKGKESTLSSEDDRLYKIMLTETEEGLTENELASCTRHYREGMDKFDEAVIFSEGCTYQNSNSLLSNVLQRFANSTGTSIQHKYLVRGHTNMEVDREPQSN</sequence>
<dbReference type="EMBL" id="BLXT01003748">
    <property type="protein sequence ID" value="GFO05382.1"/>
    <property type="molecule type" value="Genomic_DNA"/>
</dbReference>
<protein>
    <submittedName>
        <fullName evidence="1">Uncharacterized protein</fullName>
    </submittedName>
</protein>
<name>A0AAV4AER4_9GAST</name>
<organism evidence="1 2">
    <name type="scientific">Plakobranchus ocellatus</name>
    <dbReference type="NCBI Taxonomy" id="259542"/>
    <lineage>
        <taxon>Eukaryota</taxon>
        <taxon>Metazoa</taxon>
        <taxon>Spiralia</taxon>
        <taxon>Lophotrochozoa</taxon>
        <taxon>Mollusca</taxon>
        <taxon>Gastropoda</taxon>
        <taxon>Heterobranchia</taxon>
        <taxon>Euthyneura</taxon>
        <taxon>Panpulmonata</taxon>
        <taxon>Sacoglossa</taxon>
        <taxon>Placobranchoidea</taxon>
        <taxon>Plakobranchidae</taxon>
        <taxon>Plakobranchus</taxon>
    </lineage>
</organism>